<feature type="transmembrane region" description="Helical" evidence="1">
    <location>
        <begin position="95"/>
        <end position="113"/>
    </location>
</feature>
<feature type="transmembrane region" description="Helical" evidence="1">
    <location>
        <begin position="39"/>
        <end position="57"/>
    </location>
</feature>
<feature type="transmembrane region" description="Helical" evidence="1">
    <location>
        <begin position="236"/>
        <end position="256"/>
    </location>
</feature>
<sequence length="401" mass="42313">MGKRVSWVELYFDLIFVFAVGQTTHIMEVDPRWSGFGRALGLFVPLWWAWVGFVVLYNRHGEDRAAQRLFVLAGTLPCAVAAVETHAAAGGHGTVFVLALAGVRLVLALAFAHTGGQARWVAGGYGLSTVAFAGSAFVPGPARITLWVFALLQEAGVLLLRDAGRTRQRAGERPRRGRVEALRAMLRPPADPARRVDAAHLAERFGLMMIILLGEVVVAVAGSAVDADAGHDARYWLGLLAGLVLAAALWWIYFTASAPINESVLRASGGNPSLAYGLYAGGHLSPAFALLTMAAGVSLVLSGEAPTAAVWFVTGGLAAYLQGTRSLVTNRSLRVGPPLRAAVIAATVCLALLRPLISTTGVVLATAAWAVALAGYVTWRTPGRLRDVAADPLAYFRSAAS</sequence>
<keyword evidence="1" id="KW-0472">Membrane</keyword>
<dbReference type="KEGG" id="fri:FraEuI1c_2595"/>
<keyword evidence="1" id="KW-0812">Transmembrane</keyword>
<dbReference type="Proteomes" id="UP000002484">
    <property type="component" value="Chromosome"/>
</dbReference>
<dbReference type="EMBL" id="CP002299">
    <property type="protein sequence ID" value="ADP80628.1"/>
    <property type="molecule type" value="Genomic_DNA"/>
</dbReference>
<dbReference type="PANTHER" id="PTHR36840:SF1">
    <property type="entry name" value="BLL5714 PROTEIN"/>
    <property type="match status" value="1"/>
</dbReference>
<gene>
    <name evidence="2" type="ordered locus">FraEuI1c_2595</name>
</gene>
<feature type="transmembrane region" description="Helical" evidence="1">
    <location>
        <begin position="120"/>
        <end position="138"/>
    </location>
</feature>
<dbReference type="InParanoid" id="E3J3Z5"/>
<accession>E3J3Z5</accession>
<keyword evidence="1" id="KW-1133">Transmembrane helix</keyword>
<evidence type="ECO:0000256" key="1">
    <source>
        <dbReference type="SAM" id="Phobius"/>
    </source>
</evidence>
<feature type="transmembrane region" description="Helical" evidence="1">
    <location>
        <begin position="69"/>
        <end position="89"/>
    </location>
</feature>
<keyword evidence="3" id="KW-1185">Reference proteome</keyword>
<feature type="transmembrane region" description="Helical" evidence="1">
    <location>
        <begin position="276"/>
        <end position="302"/>
    </location>
</feature>
<organism evidence="2 3">
    <name type="scientific">Pseudofrankia inefficax (strain DSM 45817 / CECT 9037 / DDB 130130 / EuI1c)</name>
    <name type="common">Frankia inefficax</name>
    <dbReference type="NCBI Taxonomy" id="298654"/>
    <lineage>
        <taxon>Bacteria</taxon>
        <taxon>Bacillati</taxon>
        <taxon>Actinomycetota</taxon>
        <taxon>Actinomycetes</taxon>
        <taxon>Frankiales</taxon>
        <taxon>Frankiaceae</taxon>
        <taxon>Pseudofrankia</taxon>
    </lineage>
</organism>
<dbReference type="AlphaFoldDB" id="E3J3Z5"/>
<reference evidence="2 3" key="1">
    <citation type="submission" date="2010-10" db="EMBL/GenBank/DDBJ databases">
        <title>Complete sequence of Frankia sp. EuI1c.</title>
        <authorList>
            <consortium name="US DOE Joint Genome Institute"/>
            <person name="Lucas S."/>
            <person name="Copeland A."/>
            <person name="Lapidus A."/>
            <person name="Cheng J.-F."/>
            <person name="Bruce D."/>
            <person name="Goodwin L."/>
            <person name="Pitluck S."/>
            <person name="Chertkov O."/>
            <person name="Detter J.C."/>
            <person name="Han C."/>
            <person name="Tapia R."/>
            <person name="Land M."/>
            <person name="Hauser L."/>
            <person name="Jeffries C."/>
            <person name="Kyrpides N."/>
            <person name="Ivanova N."/>
            <person name="Mikhailova N."/>
            <person name="Beauchemin N."/>
            <person name="Sen A."/>
            <person name="Sur S.A."/>
            <person name="Gtari M."/>
            <person name="Wall L."/>
            <person name="Tisa L."/>
            <person name="Woyke T."/>
        </authorList>
    </citation>
    <scope>NUCLEOTIDE SEQUENCE [LARGE SCALE GENOMIC DNA]</scope>
    <source>
        <strain evidence="3">DSM 45817 / CECT 9037 / EuI1c</strain>
    </source>
</reference>
<feature type="transmembrane region" description="Helical" evidence="1">
    <location>
        <begin position="7"/>
        <end position="27"/>
    </location>
</feature>
<dbReference type="Pfam" id="PF06772">
    <property type="entry name" value="LtrA"/>
    <property type="match status" value="1"/>
</dbReference>
<feature type="transmembrane region" description="Helical" evidence="1">
    <location>
        <begin position="144"/>
        <end position="160"/>
    </location>
</feature>
<dbReference type="eggNOG" id="COG4292">
    <property type="taxonomic scope" value="Bacteria"/>
</dbReference>
<dbReference type="STRING" id="298654.FraEuI1c_2595"/>
<protein>
    <submittedName>
        <fullName evidence="2">Low temperature requirement A</fullName>
    </submittedName>
</protein>
<evidence type="ECO:0000313" key="3">
    <source>
        <dbReference type="Proteomes" id="UP000002484"/>
    </source>
</evidence>
<evidence type="ECO:0000313" key="2">
    <source>
        <dbReference type="EMBL" id="ADP80628.1"/>
    </source>
</evidence>
<feature type="transmembrane region" description="Helical" evidence="1">
    <location>
        <begin position="205"/>
        <end position="224"/>
    </location>
</feature>
<name>E3J3Z5_PSEI1</name>
<dbReference type="InterPro" id="IPR010640">
    <property type="entry name" value="Low_temperature_requirement_A"/>
</dbReference>
<dbReference type="PANTHER" id="PTHR36840">
    <property type="entry name" value="BLL5714 PROTEIN"/>
    <property type="match status" value="1"/>
</dbReference>
<dbReference type="HOGENOM" id="CLU_045667_2_0_11"/>
<feature type="transmembrane region" description="Helical" evidence="1">
    <location>
        <begin position="308"/>
        <end position="327"/>
    </location>
</feature>
<proteinExistence type="predicted"/>